<dbReference type="EMBL" id="CCFA01002407">
    <property type="protein sequence ID" value="CDS00329.1"/>
    <property type="molecule type" value="Genomic_DNA"/>
</dbReference>
<gene>
    <name evidence="1" type="primary">SSCI40730.1</name>
    <name evidence="2" type="ORF">SPSC_00828</name>
</gene>
<reference evidence="1" key="3">
    <citation type="submission" date="2014-06" db="EMBL/GenBank/DDBJ databases">
        <authorList>
            <person name="Berkman J.Paul."/>
        </authorList>
    </citation>
    <scope>NUCLEOTIDE SEQUENCE [LARGE SCALE GENOMIC DNA]</scope>
</reference>
<dbReference type="OrthoDB" id="2954648at2759"/>
<reference evidence="2" key="2">
    <citation type="submission" date="2014-06" db="EMBL/GenBank/DDBJ databases">
        <authorList>
            <person name="Ju J."/>
            <person name="Zhang J."/>
        </authorList>
    </citation>
    <scope>NUCLEOTIDE SEQUENCE</scope>
    <source>
        <strain evidence="2">SscI8</strain>
    </source>
</reference>
<organism evidence="1 3">
    <name type="scientific">Sporisorium scitamineum</name>
    <dbReference type="NCBI Taxonomy" id="49012"/>
    <lineage>
        <taxon>Eukaryota</taxon>
        <taxon>Fungi</taxon>
        <taxon>Dikarya</taxon>
        <taxon>Basidiomycota</taxon>
        <taxon>Ustilaginomycotina</taxon>
        <taxon>Ustilaginomycetes</taxon>
        <taxon>Ustilaginales</taxon>
        <taxon>Ustilaginaceae</taxon>
        <taxon>Sporisorium</taxon>
    </lineage>
</organism>
<dbReference type="Proteomes" id="UP000242770">
    <property type="component" value="Unassembled WGS sequence"/>
</dbReference>
<dbReference type="EMBL" id="LK056654">
    <property type="protein sequence ID" value="CDU22198.1"/>
    <property type="molecule type" value="Genomic_DNA"/>
</dbReference>
<evidence type="ECO:0000313" key="3">
    <source>
        <dbReference type="Proteomes" id="UP000242770"/>
    </source>
</evidence>
<evidence type="ECO:0000313" key="1">
    <source>
        <dbReference type="EMBL" id="CDS00329.1"/>
    </source>
</evidence>
<accession>A0A0F7RZ57</accession>
<sequence>MWAKSLPNDQIQSIPAPEVRQDLGTYATTSLSARNNDHHFKVDPKCPAGTTSGFEVYTARYDVPAQQFYAKVGSFYDEVWYIGLLPNATHGPDNTIGSIREIDFSGTILHEQLIKSTHTTALLELEWHLVNGPIDVTGAVTDNPPEEKILFGSYTEDLRVESICEGRATFITFTGRYCFDKRNPACEVFDVAHRSSIEAVAKELNATLIKGDGTCPS</sequence>
<protein>
    <submittedName>
        <fullName evidence="1">Uncharacterized protein</fullName>
    </submittedName>
</protein>
<dbReference type="AlphaFoldDB" id="A0A0F7RZ57"/>
<reference evidence="3" key="1">
    <citation type="submission" date="2014-06" db="EMBL/GenBank/DDBJ databases">
        <authorList>
            <person name="Berkman P.J."/>
        </authorList>
    </citation>
    <scope>NUCLEOTIDE SEQUENCE [LARGE SCALE GENOMIC DNA]</scope>
</reference>
<evidence type="ECO:0000313" key="2">
    <source>
        <dbReference type="EMBL" id="CDU22198.1"/>
    </source>
</evidence>
<name>A0A0F7RZ57_9BASI</name>
<dbReference type="Gene3D" id="3.30.530.20">
    <property type="match status" value="1"/>
</dbReference>
<keyword evidence="3" id="KW-1185">Reference proteome</keyword>
<proteinExistence type="predicted"/>
<dbReference type="InterPro" id="IPR023393">
    <property type="entry name" value="START-like_dom_sf"/>
</dbReference>